<feature type="domain" description="AB hydrolase-1" evidence="2">
    <location>
        <begin position="40"/>
        <end position="260"/>
    </location>
</feature>
<accession>A0A6I4T241</accession>
<dbReference type="InterPro" id="IPR052897">
    <property type="entry name" value="Sec-Metab_Biosynth_Hydrolase"/>
</dbReference>
<evidence type="ECO:0000313" key="4">
    <source>
        <dbReference type="Proteomes" id="UP000433652"/>
    </source>
</evidence>
<dbReference type="SUPFAM" id="SSF53474">
    <property type="entry name" value="alpha/beta-Hydrolases"/>
    <property type="match status" value="1"/>
</dbReference>
<evidence type="ECO:0000259" key="2">
    <source>
        <dbReference type="Pfam" id="PF12697"/>
    </source>
</evidence>
<keyword evidence="3" id="KW-0378">Hydrolase</keyword>
<organism evidence="3 4">
    <name type="scientific">Croceibacterium salegens</name>
    <dbReference type="NCBI Taxonomy" id="1737568"/>
    <lineage>
        <taxon>Bacteria</taxon>
        <taxon>Pseudomonadati</taxon>
        <taxon>Pseudomonadota</taxon>
        <taxon>Alphaproteobacteria</taxon>
        <taxon>Sphingomonadales</taxon>
        <taxon>Erythrobacteraceae</taxon>
        <taxon>Croceibacterium</taxon>
    </lineage>
</organism>
<dbReference type="RefSeq" id="WP_159798270.1">
    <property type="nucleotide sequence ID" value="NZ_WTYM01000061.1"/>
</dbReference>
<dbReference type="AlphaFoldDB" id="A0A6I4T241"/>
<dbReference type="Proteomes" id="UP000433652">
    <property type="component" value="Unassembled WGS sequence"/>
</dbReference>
<dbReference type="PANTHER" id="PTHR37017">
    <property type="entry name" value="AB HYDROLASE-1 DOMAIN-CONTAINING PROTEIN-RELATED"/>
    <property type="match status" value="1"/>
</dbReference>
<reference evidence="3 4" key="1">
    <citation type="submission" date="2019-12" db="EMBL/GenBank/DDBJ databases">
        <title>Genomic-based taxomic classification of the family Erythrobacteraceae.</title>
        <authorList>
            <person name="Xu L."/>
        </authorList>
    </citation>
    <scope>NUCLEOTIDE SEQUENCE [LARGE SCALE GENOMIC DNA]</scope>
    <source>
        <strain evidence="3 4">MCCC 1K01500</strain>
    </source>
</reference>
<comment type="caution">
    <text evidence="3">The sequence shown here is derived from an EMBL/GenBank/DDBJ whole genome shotgun (WGS) entry which is preliminary data.</text>
</comment>
<name>A0A6I4T241_9SPHN</name>
<dbReference type="InterPro" id="IPR029058">
    <property type="entry name" value="AB_hydrolase_fold"/>
</dbReference>
<dbReference type="Gene3D" id="3.40.50.1820">
    <property type="entry name" value="alpha/beta hydrolase"/>
    <property type="match status" value="1"/>
</dbReference>
<dbReference type="GO" id="GO:0016787">
    <property type="term" value="F:hydrolase activity"/>
    <property type="evidence" value="ECO:0007669"/>
    <property type="project" value="UniProtKB-KW"/>
</dbReference>
<gene>
    <name evidence="3" type="ORF">GRI89_17265</name>
</gene>
<dbReference type="PANTHER" id="PTHR37017:SF11">
    <property type="entry name" value="ESTERASE_LIPASE_THIOESTERASE DOMAIN-CONTAINING PROTEIN"/>
    <property type="match status" value="1"/>
</dbReference>
<sequence length="266" mass="28479">MNKRDFLKLSGGAMAAGAILGSAQVQAQTCPAPEGQSKTFVLVPGAWCGGFVYDDVAAILRAGGHTVYTPTLSGLGERVHLLDDKLNLTTHIDDIVNVIRYNQLENVVLAGHSYGGMPITGAADKVSDRITSLVYLDALVPGDGDSILSLMGVPPGSPAPVDAEGNPILAFPMPAQMFKSFGLAEDQRWRYTEMPNGPGSEPLHLTGAVDSIAKKSYLWMRSSADFEAIHDQFKDAPGWHVEAWDGGHMMMIDVPEQTADFLVRVA</sequence>
<dbReference type="OrthoDB" id="9814966at2"/>
<proteinExistence type="predicted"/>
<dbReference type="EMBL" id="WTYM01000061">
    <property type="protein sequence ID" value="MXO61297.1"/>
    <property type="molecule type" value="Genomic_DNA"/>
</dbReference>
<feature type="chain" id="PRO_5026147172" evidence="1">
    <location>
        <begin position="28"/>
        <end position="266"/>
    </location>
</feature>
<keyword evidence="1" id="KW-0732">Signal</keyword>
<dbReference type="Pfam" id="PF12697">
    <property type="entry name" value="Abhydrolase_6"/>
    <property type="match status" value="1"/>
</dbReference>
<dbReference type="InterPro" id="IPR000073">
    <property type="entry name" value="AB_hydrolase_1"/>
</dbReference>
<protein>
    <submittedName>
        <fullName evidence="3">Alpha/beta fold hydrolase</fullName>
    </submittedName>
</protein>
<evidence type="ECO:0000256" key="1">
    <source>
        <dbReference type="SAM" id="SignalP"/>
    </source>
</evidence>
<evidence type="ECO:0000313" key="3">
    <source>
        <dbReference type="EMBL" id="MXO61297.1"/>
    </source>
</evidence>
<feature type="signal peptide" evidence="1">
    <location>
        <begin position="1"/>
        <end position="27"/>
    </location>
</feature>
<keyword evidence="4" id="KW-1185">Reference proteome</keyword>